<dbReference type="eggNOG" id="ENOG5034C8H">
    <property type="taxonomic scope" value="Bacteria"/>
</dbReference>
<dbReference type="STRING" id="411467.BACCAP_03149"/>
<organism evidence="1 2">
    <name type="scientific">Pseudoflavonifractor capillosus ATCC 29799</name>
    <dbReference type="NCBI Taxonomy" id="411467"/>
    <lineage>
        <taxon>Bacteria</taxon>
        <taxon>Bacillati</taxon>
        <taxon>Bacillota</taxon>
        <taxon>Clostridia</taxon>
        <taxon>Eubacteriales</taxon>
        <taxon>Oscillospiraceae</taxon>
        <taxon>Pseudoflavonifractor</taxon>
    </lineage>
</organism>
<proteinExistence type="predicted"/>
<dbReference type="EMBL" id="AAXG02000028">
    <property type="protein sequence ID" value="EDM99220.1"/>
    <property type="molecule type" value="Genomic_DNA"/>
</dbReference>
<dbReference type="AlphaFoldDB" id="A6NY50"/>
<dbReference type="Proteomes" id="UP000003639">
    <property type="component" value="Unassembled WGS sequence"/>
</dbReference>
<keyword evidence="2" id="KW-1185">Reference proteome</keyword>
<dbReference type="RefSeq" id="WP_006573657.1">
    <property type="nucleotide sequence ID" value="NZ_AAXG02000028.1"/>
</dbReference>
<protein>
    <recommendedName>
        <fullName evidence="3">PhoU domain-containing protein</fullName>
    </recommendedName>
</protein>
<evidence type="ECO:0000313" key="2">
    <source>
        <dbReference type="Proteomes" id="UP000003639"/>
    </source>
</evidence>
<evidence type="ECO:0000313" key="1">
    <source>
        <dbReference type="EMBL" id="EDM99220.1"/>
    </source>
</evidence>
<reference evidence="1 2" key="1">
    <citation type="submission" date="2007-04" db="EMBL/GenBank/DDBJ databases">
        <authorList>
            <person name="Fulton L."/>
            <person name="Clifton S."/>
            <person name="Fulton B."/>
            <person name="Xu J."/>
            <person name="Minx P."/>
            <person name="Pepin K.H."/>
            <person name="Johnson M."/>
            <person name="Thiruvilangam P."/>
            <person name="Bhonagiri V."/>
            <person name="Nash W.E."/>
            <person name="Mardis E.R."/>
            <person name="Wilson R.K."/>
        </authorList>
    </citation>
    <scope>NUCLEOTIDE SEQUENCE [LARGE SCALE GENOMIC DNA]</scope>
    <source>
        <strain evidence="1 2">ATCC 29799</strain>
    </source>
</reference>
<dbReference type="InterPro" id="IPR021618">
    <property type="entry name" value="DUF3232"/>
</dbReference>
<dbReference type="Pfam" id="PF11554">
    <property type="entry name" value="DUF3232"/>
    <property type="match status" value="1"/>
</dbReference>
<evidence type="ECO:0008006" key="3">
    <source>
        <dbReference type="Google" id="ProtNLM"/>
    </source>
</evidence>
<sequence>MYRDRFKRLVCSAKGDADVLSIIEDAMNSFSHYVNTVYSMEIHLQTLRFRLEGDAYRDAVMELDRRRHSAHEAAIASCAVINRVADRIGARHLYTGNLENRYEVAEFCVAIVDEMFRGRTMCTISELLKSA</sequence>
<name>A6NY50_9FIRM</name>
<reference evidence="1 2" key="2">
    <citation type="submission" date="2007-06" db="EMBL/GenBank/DDBJ databases">
        <title>Draft genome sequence of Pseudoflavonifractor capillosus ATCC 29799.</title>
        <authorList>
            <person name="Sudarsanam P."/>
            <person name="Ley R."/>
            <person name="Guruge J."/>
            <person name="Turnbaugh P.J."/>
            <person name="Mahowald M."/>
            <person name="Liep D."/>
            <person name="Gordon J."/>
        </authorList>
    </citation>
    <scope>NUCLEOTIDE SEQUENCE [LARGE SCALE GENOMIC DNA]</scope>
    <source>
        <strain evidence="1 2">ATCC 29799</strain>
    </source>
</reference>
<dbReference type="Gene3D" id="1.10.287.800">
    <property type="entry name" value="protein ne1242"/>
    <property type="match status" value="1"/>
</dbReference>
<comment type="caution">
    <text evidence="1">The sequence shown here is derived from an EMBL/GenBank/DDBJ whole genome shotgun (WGS) entry which is preliminary data.</text>
</comment>
<dbReference type="OrthoDB" id="5402322at2"/>
<gene>
    <name evidence="1" type="ORF">BACCAP_03149</name>
</gene>
<accession>A6NY50</accession>